<name>A0ACD1GDL9_9EURO</name>
<evidence type="ECO:0000313" key="2">
    <source>
        <dbReference type="Proteomes" id="UP000249057"/>
    </source>
</evidence>
<accession>A0ACD1GDL9</accession>
<organism evidence="1 2">
    <name type="scientific">Aspergillus brunneoviolaceus CBS 621.78</name>
    <dbReference type="NCBI Taxonomy" id="1450534"/>
    <lineage>
        <taxon>Eukaryota</taxon>
        <taxon>Fungi</taxon>
        <taxon>Dikarya</taxon>
        <taxon>Ascomycota</taxon>
        <taxon>Pezizomycotina</taxon>
        <taxon>Eurotiomycetes</taxon>
        <taxon>Eurotiomycetidae</taxon>
        <taxon>Eurotiales</taxon>
        <taxon>Aspergillaceae</taxon>
        <taxon>Aspergillus</taxon>
        <taxon>Aspergillus subgen. Circumdati</taxon>
    </lineage>
</organism>
<proteinExistence type="predicted"/>
<keyword evidence="2" id="KW-1185">Reference proteome</keyword>
<dbReference type="EMBL" id="KZ825331">
    <property type="protein sequence ID" value="RAH47312.1"/>
    <property type="molecule type" value="Genomic_DNA"/>
</dbReference>
<dbReference type="Proteomes" id="UP000249057">
    <property type="component" value="Unassembled WGS sequence"/>
</dbReference>
<sequence>MSLPTHFTLNTGAAIPAVGFGTWQAKPLEVEQAVEVALRQGYRHIDCAAIYRNETEVGAGIRKAGVARDQIFITGKLWNTKHSPEDVEPALDKTLQDLGVEYLDLYLMHWPVAFKPSPKWFPLDQNGVFELSPTDPITTYKAMEKLLATGKVRAIGVSNFTTARLDDLLGKVEVVPAVNQIEAHPYLQQPELLQYCQQRNILVEAYSPLGNNQSGEPRAVDDPVVQAVAEEVGLDAGPVLLSWGVQRGTAVLSKSVTPARIRANLHVRRLGEEVMRRLDALEKGKRFNFPARWGCDIFGEVGEDAVRRAAVEAAEENLVKFNV</sequence>
<protein>
    <submittedName>
        <fullName evidence="1">Alcohol dehydrogenase NADP+-dependent</fullName>
    </submittedName>
</protein>
<evidence type="ECO:0000313" key="1">
    <source>
        <dbReference type="EMBL" id="RAH47312.1"/>
    </source>
</evidence>
<reference evidence="1" key="1">
    <citation type="submission" date="2018-02" db="EMBL/GenBank/DDBJ databases">
        <title>The genomes of Aspergillus section Nigri reveals drivers in fungal speciation.</title>
        <authorList>
            <consortium name="DOE Joint Genome Institute"/>
            <person name="Vesth T.C."/>
            <person name="Nybo J."/>
            <person name="Theobald S."/>
            <person name="Brandl J."/>
            <person name="Frisvad J.C."/>
            <person name="Nielsen K.F."/>
            <person name="Lyhne E.K."/>
            <person name="Kogle M.E."/>
            <person name="Kuo A."/>
            <person name="Riley R."/>
            <person name="Clum A."/>
            <person name="Nolan M."/>
            <person name="Lipzen A."/>
            <person name="Salamov A."/>
            <person name="Henrissat B."/>
            <person name="Wiebenga A."/>
            <person name="De vries R.P."/>
            <person name="Grigoriev I.V."/>
            <person name="Mortensen U.H."/>
            <person name="Andersen M.R."/>
            <person name="Baker S.E."/>
        </authorList>
    </citation>
    <scope>NUCLEOTIDE SEQUENCE</scope>
    <source>
        <strain evidence="1">CBS 621.78</strain>
    </source>
</reference>
<gene>
    <name evidence="1" type="ORF">BO95DRAFT_452047</name>
</gene>